<evidence type="ECO:0000256" key="1">
    <source>
        <dbReference type="ARBA" id="ARBA00004370"/>
    </source>
</evidence>
<comment type="caution">
    <text evidence="10">The sequence shown here is derived from an EMBL/GenBank/DDBJ whole genome shotgun (WGS) entry which is preliminary data.</text>
</comment>
<evidence type="ECO:0000256" key="4">
    <source>
        <dbReference type="RuleBase" id="RU004003"/>
    </source>
</evidence>
<dbReference type="InterPro" id="IPR005644">
    <property type="entry name" value="NolW-like"/>
</dbReference>
<dbReference type="PANTHER" id="PTHR30332">
    <property type="entry name" value="PROBABLE GENERAL SECRETION PATHWAY PROTEIN D"/>
    <property type="match status" value="1"/>
</dbReference>
<dbReference type="Pfam" id="PF03958">
    <property type="entry name" value="Secretin_N"/>
    <property type="match status" value="1"/>
</dbReference>
<keyword evidence="11" id="KW-1185">Reference proteome</keyword>
<dbReference type="PRINTS" id="PR01032">
    <property type="entry name" value="PHAGEIV"/>
</dbReference>
<feature type="chain" id="PRO_5046985349" evidence="7">
    <location>
        <begin position="21"/>
        <end position="824"/>
    </location>
</feature>
<feature type="region of interest" description="Disordered" evidence="6">
    <location>
        <begin position="775"/>
        <end position="824"/>
    </location>
</feature>
<gene>
    <name evidence="10" type="ORF">WKV53_05365</name>
</gene>
<dbReference type="RefSeq" id="WP_341403325.1">
    <property type="nucleotide sequence ID" value="NZ_JBBUKT010000002.1"/>
</dbReference>
<feature type="compositionally biased region" description="Low complexity" evidence="6">
    <location>
        <begin position="401"/>
        <end position="427"/>
    </location>
</feature>
<evidence type="ECO:0000256" key="6">
    <source>
        <dbReference type="SAM" id="MobiDB-lite"/>
    </source>
</evidence>
<dbReference type="Gene3D" id="3.30.1370.120">
    <property type="match status" value="3"/>
</dbReference>
<evidence type="ECO:0000256" key="5">
    <source>
        <dbReference type="RuleBase" id="RU004004"/>
    </source>
</evidence>
<dbReference type="InterPro" id="IPR001775">
    <property type="entry name" value="GspD/PilQ"/>
</dbReference>
<dbReference type="InterPro" id="IPR004846">
    <property type="entry name" value="T2SS/T3SS_dom"/>
</dbReference>
<proteinExistence type="inferred from homology"/>
<feature type="compositionally biased region" description="Gly residues" evidence="6">
    <location>
        <begin position="367"/>
        <end position="393"/>
    </location>
</feature>
<keyword evidence="5" id="KW-0813">Transport</keyword>
<organism evidence="10 11">
    <name type="scientific">Luteolibacter soli</name>
    <dbReference type="NCBI Taxonomy" id="3135280"/>
    <lineage>
        <taxon>Bacteria</taxon>
        <taxon>Pseudomonadati</taxon>
        <taxon>Verrucomicrobiota</taxon>
        <taxon>Verrucomicrobiia</taxon>
        <taxon>Verrucomicrobiales</taxon>
        <taxon>Verrucomicrobiaceae</taxon>
        <taxon>Luteolibacter</taxon>
    </lineage>
</organism>
<keyword evidence="3" id="KW-0472">Membrane</keyword>
<evidence type="ECO:0000256" key="3">
    <source>
        <dbReference type="ARBA" id="ARBA00023136"/>
    </source>
</evidence>
<evidence type="ECO:0000259" key="8">
    <source>
        <dbReference type="Pfam" id="PF00263"/>
    </source>
</evidence>
<feature type="compositionally biased region" description="Basic residues" evidence="6">
    <location>
        <begin position="813"/>
        <end position="824"/>
    </location>
</feature>
<comment type="similarity">
    <text evidence="4">Belongs to the bacterial secretin family.</text>
</comment>
<feature type="compositionally biased region" description="Low complexity" evidence="6">
    <location>
        <begin position="797"/>
        <end position="810"/>
    </location>
</feature>
<name>A0ABU9ASB7_9BACT</name>
<evidence type="ECO:0000313" key="11">
    <source>
        <dbReference type="Proteomes" id="UP001371305"/>
    </source>
</evidence>
<keyword evidence="2 7" id="KW-0732">Signal</keyword>
<dbReference type="InterPro" id="IPR038591">
    <property type="entry name" value="NolW-like_sf"/>
</dbReference>
<feature type="signal peptide" evidence="7">
    <location>
        <begin position="1"/>
        <end position="20"/>
    </location>
</feature>
<dbReference type="EMBL" id="JBBUKT010000002">
    <property type="protein sequence ID" value="MEK7949909.1"/>
    <property type="molecule type" value="Genomic_DNA"/>
</dbReference>
<comment type="subcellular location">
    <subcellularLocation>
        <location evidence="5">Cell outer membrane</location>
    </subcellularLocation>
    <subcellularLocation>
        <location evidence="1">Membrane</location>
    </subcellularLocation>
</comment>
<evidence type="ECO:0000256" key="2">
    <source>
        <dbReference type="ARBA" id="ARBA00022729"/>
    </source>
</evidence>
<dbReference type="Proteomes" id="UP001371305">
    <property type="component" value="Unassembled WGS sequence"/>
</dbReference>
<protein>
    <submittedName>
        <fullName evidence="10">Secretin N-terminal domain-containing protein</fullName>
    </submittedName>
</protein>
<dbReference type="Pfam" id="PF00263">
    <property type="entry name" value="Secretin"/>
    <property type="match status" value="1"/>
</dbReference>
<dbReference type="InterPro" id="IPR050810">
    <property type="entry name" value="Bact_Secretion_Sys_Channel"/>
</dbReference>
<reference evidence="10 11" key="1">
    <citation type="submission" date="2024-04" db="EMBL/GenBank/DDBJ databases">
        <title>Luteolibacter sp. isolated from soil.</title>
        <authorList>
            <person name="An J."/>
        </authorList>
    </citation>
    <scope>NUCLEOTIDE SEQUENCE [LARGE SCALE GENOMIC DNA]</scope>
    <source>
        <strain evidence="10 11">Y139</strain>
    </source>
</reference>
<dbReference type="PRINTS" id="PR00811">
    <property type="entry name" value="BCTERIALGSPD"/>
</dbReference>
<feature type="domain" description="NolW-like" evidence="9">
    <location>
        <begin position="228"/>
        <end position="333"/>
    </location>
</feature>
<sequence length="824" mass="85846">MLSKSHFLLAGLIATGTALAQVPPPPPAGAPVQPGAIPAAQQAGLKTPDPRSIKQEGYLEPKINGERLAEIYSELTGRRVTVSNAAITAEFRFVQQGPITYGEAAELLKVAAVMEGFVFIPSGENHDRLVYSQNVATPGGEHLRTVTDAADLPEGEEVVTYVMQLKHIKPDEVVRTFTAVVKQFGNFGSVAAVPNAACVLITEKSSLIRRLIELQDVIDVPKSDVGTKFIKVQYADVQELSEILNEILNTNNQQQSTAGVQRVQNGAPAPVVAPGGAVPAAVPGVTGGEGGGAGEDVPIQIVPSPRTNQIFAMGRPVDIVFVESLVAGFDTPTDTRNYLRRKLKFLAVADFLPVAEQALQRAFGGSNNQGGATGGTQGGGRSGANFGGGGGGNNSRTNQASSSRSSGSSRSGSSGSSNGFGSSQSGSGSNGFGGSGGGSGGGSAGGGASGDTLVNNAPTAQLVGRTLLVADNITNSLVVQGPPASLEVIGQLLDEIDVKAEQVMISCIFGQLQLNDDLNYGLDFLREVESRGDNKIGGRGGSGAGPTLPLDGSAFDPGDLAATAGLGLYGKIGPYLNLYLQALQATTKFNIVARPTVFMANNQTGRIRSGQQIAVPTNSFNSGTTGQSTNIDYRDVVLDLEVTPLVNSPDEVTLQISVLNDEVVGSQVIEGVGEVPTISTRELLTTVTVPNNETIVLGGLITTRNNQKRSGIPLLSQIPYIGGIFGSTTNETDREELLVFIQPKIINDKGTLYDGQADVDSRYKFDDENREFIDGPGVLPTKEALGKPATSGKAKNAAPVPVVEEQVQAPHRVSSRPKGFVKNR</sequence>
<feature type="domain" description="Type II/III secretion system secretin-like" evidence="8">
    <location>
        <begin position="582"/>
        <end position="746"/>
    </location>
</feature>
<evidence type="ECO:0000256" key="7">
    <source>
        <dbReference type="SAM" id="SignalP"/>
    </source>
</evidence>
<dbReference type="PANTHER" id="PTHR30332:SF24">
    <property type="entry name" value="SECRETIN GSPD-RELATED"/>
    <property type="match status" value="1"/>
</dbReference>
<feature type="region of interest" description="Disordered" evidence="6">
    <location>
        <begin position="364"/>
        <end position="452"/>
    </location>
</feature>
<evidence type="ECO:0000313" key="10">
    <source>
        <dbReference type="EMBL" id="MEK7949909.1"/>
    </source>
</evidence>
<evidence type="ECO:0000259" key="9">
    <source>
        <dbReference type="Pfam" id="PF03958"/>
    </source>
</evidence>
<feature type="compositionally biased region" description="Gly residues" evidence="6">
    <location>
        <begin position="428"/>
        <end position="449"/>
    </location>
</feature>
<accession>A0ABU9ASB7</accession>